<evidence type="ECO:0000313" key="6">
    <source>
        <dbReference type="EMBL" id="KAK7100213.1"/>
    </source>
</evidence>
<dbReference type="SUPFAM" id="SSF52047">
    <property type="entry name" value="RNI-like"/>
    <property type="match status" value="1"/>
</dbReference>
<keyword evidence="3" id="KW-0433">Leucine-rich repeat</keyword>
<evidence type="ECO:0000256" key="1">
    <source>
        <dbReference type="ARBA" id="ARBA00009297"/>
    </source>
</evidence>
<dbReference type="InterPro" id="IPR001611">
    <property type="entry name" value="Leu-rich_rpt"/>
</dbReference>
<dbReference type="Pfam" id="PF13516">
    <property type="entry name" value="LRR_6"/>
    <property type="match status" value="2"/>
</dbReference>
<dbReference type="Gene3D" id="3.80.10.10">
    <property type="entry name" value="Ribonuclease Inhibitor"/>
    <property type="match status" value="1"/>
</dbReference>
<evidence type="ECO:0000256" key="2">
    <source>
        <dbReference type="ARBA" id="ARBA00014198"/>
    </source>
</evidence>
<gene>
    <name evidence="6" type="ORF">V1264_023202</name>
</gene>
<dbReference type="PANTHER" id="PTHR31994:SF3">
    <property type="entry name" value="LEUCINE-RICH REPEAT-CONTAINING PROTEIN 42"/>
    <property type="match status" value="1"/>
</dbReference>
<keyword evidence="7" id="KW-1185">Reference proteome</keyword>
<dbReference type="EMBL" id="JBAMIC010000011">
    <property type="protein sequence ID" value="KAK7100213.1"/>
    <property type="molecule type" value="Genomic_DNA"/>
</dbReference>
<dbReference type="PANTHER" id="PTHR31994">
    <property type="entry name" value="LEUCINE-RICH REPEAT-CONTAINING PROTEIN 42"/>
    <property type="match status" value="1"/>
</dbReference>
<dbReference type="AlphaFoldDB" id="A0AAN9B7M1"/>
<feature type="region of interest" description="Disordered" evidence="5">
    <location>
        <begin position="320"/>
        <end position="339"/>
    </location>
</feature>
<evidence type="ECO:0000256" key="4">
    <source>
        <dbReference type="ARBA" id="ARBA00022737"/>
    </source>
</evidence>
<reference evidence="6 7" key="1">
    <citation type="submission" date="2024-02" db="EMBL/GenBank/DDBJ databases">
        <title>Chromosome-scale genome assembly of the rough periwinkle Littorina saxatilis.</title>
        <authorList>
            <person name="De Jode A."/>
            <person name="Faria R."/>
            <person name="Formenti G."/>
            <person name="Sims Y."/>
            <person name="Smith T.P."/>
            <person name="Tracey A."/>
            <person name="Wood J.M.D."/>
            <person name="Zagrodzka Z.B."/>
            <person name="Johannesson K."/>
            <person name="Butlin R.K."/>
            <person name="Leder E.H."/>
        </authorList>
    </citation>
    <scope>NUCLEOTIDE SEQUENCE [LARGE SCALE GENOMIC DNA]</scope>
    <source>
        <strain evidence="6">Snail1</strain>
        <tissue evidence="6">Muscle</tissue>
    </source>
</reference>
<feature type="compositionally biased region" description="Low complexity" evidence="5">
    <location>
        <begin position="323"/>
        <end position="338"/>
    </location>
</feature>
<comment type="caution">
    <text evidence="6">The sequence shown here is derived from an EMBL/GenBank/DDBJ whole genome shotgun (WGS) entry which is preliminary data.</text>
</comment>
<keyword evidence="4" id="KW-0677">Repeat</keyword>
<dbReference type="InterPro" id="IPR039631">
    <property type="entry name" value="LRRC42"/>
</dbReference>
<dbReference type="Proteomes" id="UP001374579">
    <property type="component" value="Unassembled WGS sequence"/>
</dbReference>
<name>A0AAN9B7M1_9CAEN</name>
<organism evidence="6 7">
    <name type="scientific">Littorina saxatilis</name>
    <dbReference type="NCBI Taxonomy" id="31220"/>
    <lineage>
        <taxon>Eukaryota</taxon>
        <taxon>Metazoa</taxon>
        <taxon>Spiralia</taxon>
        <taxon>Lophotrochozoa</taxon>
        <taxon>Mollusca</taxon>
        <taxon>Gastropoda</taxon>
        <taxon>Caenogastropoda</taxon>
        <taxon>Littorinimorpha</taxon>
        <taxon>Littorinoidea</taxon>
        <taxon>Littorinidae</taxon>
        <taxon>Littorina</taxon>
    </lineage>
</organism>
<evidence type="ECO:0000313" key="7">
    <source>
        <dbReference type="Proteomes" id="UP001374579"/>
    </source>
</evidence>
<protein>
    <recommendedName>
        <fullName evidence="2">Leucine-rich repeat-containing protein 42</fullName>
    </recommendedName>
</protein>
<proteinExistence type="inferred from homology"/>
<accession>A0AAN9B7M1</accession>
<dbReference type="InterPro" id="IPR032675">
    <property type="entry name" value="LRR_dom_sf"/>
</dbReference>
<comment type="similarity">
    <text evidence="1">Belongs to the LRRC42 family.</text>
</comment>
<evidence type="ECO:0000256" key="3">
    <source>
        <dbReference type="ARBA" id="ARBA00022614"/>
    </source>
</evidence>
<sequence length="463" mass="50758">MVPKLFDSCLQIVATNVYHVESLIGFPDIVGKQVFHAVKAAGKFDLDSLTESQYAVSLFASAYTDQFLSALNIDGEHLMLANCFEHLILFSHLKALDVSACGLGDEHELLYHIATLPSLEVLSLRGNSLTDKGIQKWTTPVRVKKTGPTGLKILDLSENENISARSLRFLHVFCNLQLLNLSSTVIQQRQSQELRDFGERRSLLVKTSLTEKQCANLTDILQVTTQGWAKEIIYRWIQHSRETSNQKNQLPISSGPKASRFYGRAVKENQLKTSNSAPPRSKRLRESSHLSLVLVNHGLISGKVASAPFSCREPGALNSQSRGLLSSQSTAESSGQSSRLNVQCGAPCWSSKRIDVHQCVNPSGALSLASLTEANMDCVGDERKGKTSLDETCGEKSHPSLAEGSLGVCRTKKQQRDLCRGVSNVGSDCRKVCKKSGEENPVVLCDRGLSEEEALLLSQYAKV</sequence>
<evidence type="ECO:0000256" key="5">
    <source>
        <dbReference type="SAM" id="MobiDB-lite"/>
    </source>
</evidence>